<evidence type="ECO:0000313" key="3">
    <source>
        <dbReference type="Proteomes" id="UP000800096"/>
    </source>
</evidence>
<dbReference type="AlphaFoldDB" id="A0A6A5QQT1"/>
<evidence type="ECO:0000313" key="2">
    <source>
        <dbReference type="EMBL" id="KAF1916914.1"/>
    </source>
</evidence>
<protein>
    <submittedName>
        <fullName evidence="2">Uncharacterized protein</fullName>
    </submittedName>
</protein>
<feature type="compositionally biased region" description="Low complexity" evidence="1">
    <location>
        <begin position="144"/>
        <end position="153"/>
    </location>
</feature>
<feature type="region of interest" description="Disordered" evidence="1">
    <location>
        <begin position="25"/>
        <end position="48"/>
    </location>
</feature>
<organism evidence="2 3">
    <name type="scientific">Ampelomyces quisqualis</name>
    <name type="common">Powdery mildew agent</name>
    <dbReference type="NCBI Taxonomy" id="50730"/>
    <lineage>
        <taxon>Eukaryota</taxon>
        <taxon>Fungi</taxon>
        <taxon>Dikarya</taxon>
        <taxon>Ascomycota</taxon>
        <taxon>Pezizomycotina</taxon>
        <taxon>Dothideomycetes</taxon>
        <taxon>Pleosporomycetidae</taxon>
        <taxon>Pleosporales</taxon>
        <taxon>Pleosporineae</taxon>
        <taxon>Phaeosphaeriaceae</taxon>
        <taxon>Ampelomyces</taxon>
    </lineage>
</organism>
<gene>
    <name evidence="2" type="ORF">BDU57DRAFT_529872</name>
</gene>
<proteinExistence type="predicted"/>
<sequence>MAREQASGEQRAGALFADALPHKFGLASMGPQTTMRSRGVRLRRAGSETVKEPMAHGMPVRPASAVPRPYSVQSDAFVFPSTKVEGPRAQSQLAPTRLDPMPGARTDKQSGPRQRCDLKDGTASCAHCSGSPFRRSHAPLAMASSADGGAAASARREAPRQQVSCRDAITLQQSRTTLSVNSEHSAHLGPGAGVQCCAVLPTPVVVVVVVGDLACGRASTTLQLSCGGGALAQ</sequence>
<keyword evidence="3" id="KW-1185">Reference proteome</keyword>
<name>A0A6A5QQT1_AMPQU</name>
<feature type="region of interest" description="Disordered" evidence="1">
    <location>
        <begin position="144"/>
        <end position="163"/>
    </location>
</feature>
<reference evidence="2" key="1">
    <citation type="journal article" date="2020" name="Stud. Mycol.">
        <title>101 Dothideomycetes genomes: a test case for predicting lifestyles and emergence of pathogens.</title>
        <authorList>
            <person name="Haridas S."/>
            <person name="Albert R."/>
            <person name="Binder M."/>
            <person name="Bloem J."/>
            <person name="Labutti K."/>
            <person name="Salamov A."/>
            <person name="Andreopoulos B."/>
            <person name="Baker S."/>
            <person name="Barry K."/>
            <person name="Bills G."/>
            <person name="Bluhm B."/>
            <person name="Cannon C."/>
            <person name="Castanera R."/>
            <person name="Culley D."/>
            <person name="Daum C."/>
            <person name="Ezra D."/>
            <person name="Gonzalez J."/>
            <person name="Henrissat B."/>
            <person name="Kuo A."/>
            <person name="Liang C."/>
            <person name="Lipzen A."/>
            <person name="Lutzoni F."/>
            <person name="Magnuson J."/>
            <person name="Mondo S."/>
            <person name="Nolan M."/>
            <person name="Ohm R."/>
            <person name="Pangilinan J."/>
            <person name="Park H.-J."/>
            <person name="Ramirez L."/>
            <person name="Alfaro M."/>
            <person name="Sun H."/>
            <person name="Tritt A."/>
            <person name="Yoshinaga Y."/>
            <person name="Zwiers L.-H."/>
            <person name="Turgeon B."/>
            <person name="Goodwin S."/>
            <person name="Spatafora J."/>
            <person name="Crous P."/>
            <person name="Grigoriev I."/>
        </authorList>
    </citation>
    <scope>NUCLEOTIDE SEQUENCE</scope>
    <source>
        <strain evidence="2">HMLAC05119</strain>
    </source>
</reference>
<evidence type="ECO:0000256" key="1">
    <source>
        <dbReference type="SAM" id="MobiDB-lite"/>
    </source>
</evidence>
<dbReference type="Proteomes" id="UP000800096">
    <property type="component" value="Unassembled WGS sequence"/>
</dbReference>
<accession>A0A6A5QQT1</accession>
<feature type="compositionally biased region" description="Basic and acidic residues" evidence="1">
    <location>
        <begin position="105"/>
        <end position="120"/>
    </location>
</feature>
<dbReference type="EMBL" id="ML979135">
    <property type="protein sequence ID" value="KAF1916914.1"/>
    <property type="molecule type" value="Genomic_DNA"/>
</dbReference>
<feature type="region of interest" description="Disordered" evidence="1">
    <location>
        <begin position="83"/>
        <end position="121"/>
    </location>
</feature>